<reference evidence="2" key="2">
    <citation type="submission" date="2020-09" db="EMBL/GenBank/DDBJ databases">
        <authorList>
            <person name="Sun Q."/>
            <person name="Kim S."/>
        </authorList>
    </citation>
    <scope>NUCLEOTIDE SEQUENCE</scope>
    <source>
        <strain evidence="2">KCTC 42731</strain>
    </source>
</reference>
<sequence>MSNNSIQTQEMLEKRWDLAGIIIGLLGCVAQLTQVLNEWQRDTPSGLSIGFVSGYWLVFAFWLSYGLFFKRSAIIITNAIALLLQTILLISLF</sequence>
<evidence type="ECO:0000313" key="2">
    <source>
        <dbReference type="EMBL" id="GHF79316.1"/>
    </source>
</evidence>
<feature type="transmembrane region" description="Helical" evidence="1">
    <location>
        <begin position="16"/>
        <end position="36"/>
    </location>
</feature>
<evidence type="ECO:0008006" key="4">
    <source>
        <dbReference type="Google" id="ProtNLM"/>
    </source>
</evidence>
<dbReference type="EMBL" id="BNCK01000001">
    <property type="protein sequence ID" value="GHF79316.1"/>
    <property type="molecule type" value="Genomic_DNA"/>
</dbReference>
<keyword evidence="1" id="KW-0812">Transmembrane</keyword>
<reference evidence="2" key="1">
    <citation type="journal article" date="2014" name="Int. J. Syst. Evol. Microbiol.">
        <title>Complete genome sequence of Corynebacterium casei LMG S-19264T (=DSM 44701T), isolated from a smear-ripened cheese.</title>
        <authorList>
            <consortium name="US DOE Joint Genome Institute (JGI-PGF)"/>
            <person name="Walter F."/>
            <person name="Albersmeier A."/>
            <person name="Kalinowski J."/>
            <person name="Ruckert C."/>
        </authorList>
    </citation>
    <scope>NUCLEOTIDE SEQUENCE</scope>
    <source>
        <strain evidence="2">KCTC 42731</strain>
    </source>
</reference>
<comment type="caution">
    <text evidence="2">The sequence shown here is derived from an EMBL/GenBank/DDBJ whole genome shotgun (WGS) entry which is preliminary data.</text>
</comment>
<evidence type="ECO:0000313" key="3">
    <source>
        <dbReference type="Proteomes" id="UP000623842"/>
    </source>
</evidence>
<dbReference type="AlphaFoldDB" id="A0A919BBI6"/>
<keyword evidence="1" id="KW-0472">Membrane</keyword>
<feature type="transmembrane region" description="Helical" evidence="1">
    <location>
        <begin position="75"/>
        <end position="92"/>
    </location>
</feature>
<proteinExistence type="predicted"/>
<dbReference type="Proteomes" id="UP000623842">
    <property type="component" value="Unassembled WGS sequence"/>
</dbReference>
<accession>A0A919BBI6</accession>
<dbReference type="RefSeq" id="WP_189766957.1">
    <property type="nucleotide sequence ID" value="NZ_BNCK01000001.1"/>
</dbReference>
<gene>
    <name evidence="2" type="ORF">GCM10017161_03110</name>
</gene>
<protein>
    <recommendedName>
        <fullName evidence="4">Sugar transporter SemiSWEET</fullName>
    </recommendedName>
</protein>
<name>A0A919BBI6_9GAMM</name>
<keyword evidence="3" id="KW-1185">Reference proteome</keyword>
<feature type="transmembrane region" description="Helical" evidence="1">
    <location>
        <begin position="48"/>
        <end position="68"/>
    </location>
</feature>
<evidence type="ECO:0000256" key="1">
    <source>
        <dbReference type="SAM" id="Phobius"/>
    </source>
</evidence>
<keyword evidence="1" id="KW-1133">Transmembrane helix</keyword>
<dbReference type="Gene3D" id="1.20.1280.290">
    <property type="match status" value="1"/>
</dbReference>
<organism evidence="2 3">
    <name type="scientific">Thalassotalea marina</name>
    <dbReference type="NCBI Taxonomy" id="1673741"/>
    <lineage>
        <taxon>Bacteria</taxon>
        <taxon>Pseudomonadati</taxon>
        <taxon>Pseudomonadota</taxon>
        <taxon>Gammaproteobacteria</taxon>
        <taxon>Alteromonadales</taxon>
        <taxon>Colwelliaceae</taxon>
        <taxon>Thalassotalea</taxon>
    </lineage>
</organism>